<dbReference type="PANTHER" id="PTHR13847:SF289">
    <property type="entry name" value="GLYCINE OXIDASE"/>
    <property type="match status" value="1"/>
</dbReference>
<feature type="domain" description="FAD dependent oxidoreductase" evidence="2">
    <location>
        <begin position="9"/>
        <end position="396"/>
    </location>
</feature>
<organism evidence="3 4">
    <name type="scientific">Maritalea porphyrae</name>
    <dbReference type="NCBI Taxonomy" id="880732"/>
    <lineage>
        <taxon>Bacteria</taxon>
        <taxon>Pseudomonadati</taxon>
        <taxon>Pseudomonadota</taxon>
        <taxon>Alphaproteobacteria</taxon>
        <taxon>Hyphomicrobiales</taxon>
        <taxon>Devosiaceae</taxon>
        <taxon>Maritalea</taxon>
    </lineage>
</organism>
<dbReference type="InterPro" id="IPR036188">
    <property type="entry name" value="FAD/NAD-bd_sf"/>
</dbReference>
<keyword evidence="1" id="KW-0560">Oxidoreductase</keyword>
<keyword evidence="4" id="KW-1185">Reference proteome</keyword>
<dbReference type="SUPFAM" id="SSF51905">
    <property type="entry name" value="FAD/NAD(P)-binding domain"/>
    <property type="match status" value="1"/>
</dbReference>
<dbReference type="RefSeq" id="WP_284364592.1">
    <property type="nucleotide sequence ID" value="NZ_BSNI01000002.1"/>
</dbReference>
<dbReference type="Gene3D" id="3.30.9.10">
    <property type="entry name" value="D-Amino Acid Oxidase, subunit A, domain 2"/>
    <property type="match status" value="1"/>
</dbReference>
<evidence type="ECO:0000313" key="3">
    <source>
        <dbReference type="EMBL" id="GLQ18022.1"/>
    </source>
</evidence>
<name>A0ABQ5UVL2_9HYPH</name>
<proteinExistence type="predicted"/>
<comment type="caution">
    <text evidence="3">The sequence shown here is derived from an EMBL/GenBank/DDBJ whole genome shotgun (WGS) entry which is preliminary data.</text>
</comment>
<dbReference type="Pfam" id="PF01266">
    <property type="entry name" value="DAO"/>
    <property type="match status" value="1"/>
</dbReference>
<dbReference type="EMBL" id="BSNI01000002">
    <property type="protein sequence ID" value="GLQ18022.1"/>
    <property type="molecule type" value="Genomic_DNA"/>
</dbReference>
<dbReference type="PANTHER" id="PTHR13847">
    <property type="entry name" value="SARCOSINE DEHYDROGENASE-RELATED"/>
    <property type="match status" value="1"/>
</dbReference>
<dbReference type="SUPFAM" id="SSF54373">
    <property type="entry name" value="FAD-linked reductases, C-terminal domain"/>
    <property type="match status" value="1"/>
</dbReference>
<dbReference type="Proteomes" id="UP001161405">
    <property type="component" value="Unassembled WGS sequence"/>
</dbReference>
<accession>A0ABQ5UVL2</accession>
<reference evidence="3" key="2">
    <citation type="submission" date="2023-01" db="EMBL/GenBank/DDBJ databases">
        <title>Draft genome sequence of Maritalea porphyrae strain NBRC 107169.</title>
        <authorList>
            <person name="Sun Q."/>
            <person name="Mori K."/>
        </authorList>
    </citation>
    <scope>NUCLEOTIDE SEQUENCE</scope>
    <source>
        <strain evidence="3">NBRC 107169</strain>
    </source>
</reference>
<dbReference type="InterPro" id="IPR006076">
    <property type="entry name" value="FAD-dep_OxRdtase"/>
</dbReference>
<evidence type="ECO:0000259" key="2">
    <source>
        <dbReference type="Pfam" id="PF01266"/>
    </source>
</evidence>
<protein>
    <submittedName>
        <fullName evidence="3">D-amino-acid dehydrogenase</fullName>
    </submittedName>
</protein>
<evidence type="ECO:0000256" key="1">
    <source>
        <dbReference type="ARBA" id="ARBA00023002"/>
    </source>
</evidence>
<gene>
    <name evidence="3" type="ORF">GCM10007879_22710</name>
</gene>
<sequence>MSNTDTQHDVIIVGAGIIGLSIAHYLQQEGRRVTLVDRKGIAQEASFGNAAAFAVTDLLPLASPGMLLKAPKWLMDPLGPLSIRPSYLPKITLFLLKFFRASWPDQYQRSISAQADLMNLARDEISKIAQMPKMGNQIRTDGALHLYENEADEHANVENSEMRKKHGIPFRHVTGDELAELQPGLSPHIKSATFLPSWQTVDDPFNWAMSVWEMVRSDGGELITQEVKTVSRDGAITLGDGTVLKGKNIIIAAGAWSHRLTAQLGDKIPLETERGYNTTLPIGAFDLKRQLIFGSHGFVMTPLSIGIRVGGAVEFAGLEAEPNYKRSEIMLQKAKKFLPSLGTSNGTQWMGFRPSLPDTLPAIGHATASNKITYAFGHGHLGLTQSLATAKLVADLVAERPTAIDMTPFNPSRF</sequence>
<evidence type="ECO:0000313" key="4">
    <source>
        <dbReference type="Proteomes" id="UP001161405"/>
    </source>
</evidence>
<reference evidence="3" key="1">
    <citation type="journal article" date="2014" name="Int. J. Syst. Evol. Microbiol.">
        <title>Complete genome of a new Firmicutes species belonging to the dominant human colonic microbiota ('Ruminococcus bicirculans') reveals two chromosomes and a selective capacity to utilize plant glucans.</title>
        <authorList>
            <consortium name="NISC Comparative Sequencing Program"/>
            <person name="Wegmann U."/>
            <person name="Louis P."/>
            <person name="Goesmann A."/>
            <person name="Henrissat B."/>
            <person name="Duncan S.H."/>
            <person name="Flint H.J."/>
        </authorList>
    </citation>
    <scope>NUCLEOTIDE SEQUENCE</scope>
    <source>
        <strain evidence="3">NBRC 107169</strain>
    </source>
</reference>
<dbReference type="Gene3D" id="3.50.50.60">
    <property type="entry name" value="FAD/NAD(P)-binding domain"/>
    <property type="match status" value="2"/>
</dbReference>